<keyword evidence="7 13" id="KW-0238">DNA-binding</keyword>
<name>R3WDN8_9ENTE</name>
<dbReference type="OrthoDB" id="9790442at2"/>
<accession>R3WDN8</accession>
<keyword evidence="5" id="KW-0805">Transcription regulation</keyword>
<dbReference type="GO" id="GO:0000156">
    <property type="term" value="F:phosphorelay response regulator activity"/>
    <property type="evidence" value="ECO:0007669"/>
    <property type="project" value="TreeGrafter"/>
</dbReference>
<feature type="domain" description="Response regulatory" evidence="14">
    <location>
        <begin position="3"/>
        <end position="117"/>
    </location>
</feature>
<evidence type="ECO:0000256" key="2">
    <source>
        <dbReference type="ARBA" id="ARBA00022490"/>
    </source>
</evidence>
<keyword evidence="4" id="KW-0902">Two-component regulatory system</keyword>
<comment type="subcellular location">
    <subcellularLocation>
        <location evidence="1">Cytoplasm</location>
    </subcellularLocation>
</comment>
<dbReference type="Gene3D" id="3.40.50.2300">
    <property type="match status" value="1"/>
</dbReference>
<dbReference type="GO" id="GO:0000976">
    <property type="term" value="F:transcription cis-regulatory region binding"/>
    <property type="evidence" value="ECO:0007669"/>
    <property type="project" value="TreeGrafter"/>
</dbReference>
<dbReference type="GO" id="GO:0005829">
    <property type="term" value="C:cytosol"/>
    <property type="evidence" value="ECO:0007669"/>
    <property type="project" value="TreeGrafter"/>
</dbReference>
<keyword evidence="17" id="KW-1185">Reference proteome</keyword>
<evidence type="ECO:0000256" key="1">
    <source>
        <dbReference type="ARBA" id="ARBA00004496"/>
    </source>
</evidence>
<keyword evidence="6" id="KW-0843">Virulence</keyword>
<feature type="DNA-binding region" description="OmpR/PhoB-type" evidence="13">
    <location>
        <begin position="125"/>
        <end position="222"/>
    </location>
</feature>
<dbReference type="EMBL" id="AJAT01000012">
    <property type="protein sequence ID" value="EOL45557.1"/>
    <property type="molecule type" value="Genomic_DNA"/>
</dbReference>
<dbReference type="HOGENOM" id="CLU_000445_30_3_9"/>
<evidence type="ECO:0000256" key="3">
    <source>
        <dbReference type="ARBA" id="ARBA00022553"/>
    </source>
</evidence>
<dbReference type="Proteomes" id="UP000013785">
    <property type="component" value="Unassembled WGS sequence"/>
</dbReference>
<evidence type="ECO:0000256" key="13">
    <source>
        <dbReference type="PROSITE-ProRule" id="PRU01091"/>
    </source>
</evidence>
<reference evidence="16 17" key="1">
    <citation type="submission" date="2013-02" db="EMBL/GenBank/DDBJ databases">
        <title>The Genome Sequence of Enterococcus phoeniculicola BAA-412.</title>
        <authorList>
            <consortium name="The Broad Institute Genome Sequencing Platform"/>
            <consortium name="The Broad Institute Genome Sequencing Center for Infectious Disease"/>
            <person name="Earl A.M."/>
            <person name="Gilmore M.S."/>
            <person name="Lebreton F."/>
            <person name="Walker B."/>
            <person name="Young S.K."/>
            <person name="Zeng Q."/>
            <person name="Gargeya S."/>
            <person name="Fitzgerald M."/>
            <person name="Haas B."/>
            <person name="Abouelleil A."/>
            <person name="Alvarado L."/>
            <person name="Arachchi H.M."/>
            <person name="Berlin A.M."/>
            <person name="Chapman S.B."/>
            <person name="Dewar J."/>
            <person name="Goldberg J."/>
            <person name="Griggs A."/>
            <person name="Gujja S."/>
            <person name="Hansen M."/>
            <person name="Howarth C."/>
            <person name="Imamovic A."/>
            <person name="Larimer J."/>
            <person name="McCowan C."/>
            <person name="Murphy C."/>
            <person name="Neiman D."/>
            <person name="Pearson M."/>
            <person name="Priest M."/>
            <person name="Roberts A."/>
            <person name="Saif S."/>
            <person name="Shea T."/>
            <person name="Sisk P."/>
            <person name="Sykes S."/>
            <person name="Wortman J."/>
            <person name="Nusbaum C."/>
            <person name="Birren B."/>
        </authorList>
    </citation>
    <scope>NUCLEOTIDE SEQUENCE [LARGE SCALE GENOMIC DNA]</scope>
    <source>
        <strain evidence="16 17">ATCC BAA-412</strain>
    </source>
</reference>
<keyword evidence="8" id="KW-0010">Activator</keyword>
<evidence type="ECO:0000256" key="9">
    <source>
        <dbReference type="ARBA" id="ARBA00023163"/>
    </source>
</evidence>
<dbReference type="Pfam" id="PF00486">
    <property type="entry name" value="Trans_reg_C"/>
    <property type="match status" value="1"/>
</dbReference>
<dbReference type="PROSITE" id="PS51755">
    <property type="entry name" value="OMPR_PHOB"/>
    <property type="match status" value="1"/>
</dbReference>
<dbReference type="RefSeq" id="WP_010768110.1">
    <property type="nucleotide sequence ID" value="NZ_ASWE01000003.1"/>
</dbReference>
<dbReference type="Pfam" id="PF00072">
    <property type="entry name" value="Response_reg"/>
    <property type="match status" value="1"/>
</dbReference>
<proteinExistence type="predicted"/>
<dbReference type="GO" id="GO:0006355">
    <property type="term" value="P:regulation of DNA-templated transcription"/>
    <property type="evidence" value="ECO:0007669"/>
    <property type="project" value="InterPro"/>
</dbReference>
<evidence type="ECO:0000256" key="8">
    <source>
        <dbReference type="ARBA" id="ARBA00023159"/>
    </source>
</evidence>
<evidence type="ECO:0000256" key="11">
    <source>
        <dbReference type="ARBA" id="ARBA00039976"/>
    </source>
</evidence>
<evidence type="ECO:0000259" key="15">
    <source>
        <dbReference type="PROSITE" id="PS51755"/>
    </source>
</evidence>
<dbReference type="eggNOG" id="COG0745">
    <property type="taxonomic scope" value="Bacteria"/>
</dbReference>
<dbReference type="GO" id="GO:0032993">
    <property type="term" value="C:protein-DNA complex"/>
    <property type="evidence" value="ECO:0007669"/>
    <property type="project" value="TreeGrafter"/>
</dbReference>
<feature type="modified residue" description="4-aspartylphosphate" evidence="12">
    <location>
        <position position="52"/>
    </location>
</feature>
<dbReference type="CDD" id="cd17574">
    <property type="entry name" value="REC_OmpR"/>
    <property type="match status" value="1"/>
</dbReference>
<dbReference type="InterPro" id="IPR011006">
    <property type="entry name" value="CheY-like_superfamily"/>
</dbReference>
<evidence type="ECO:0000256" key="6">
    <source>
        <dbReference type="ARBA" id="ARBA00023026"/>
    </source>
</evidence>
<evidence type="ECO:0000256" key="5">
    <source>
        <dbReference type="ARBA" id="ARBA00023015"/>
    </source>
</evidence>
<evidence type="ECO:0000256" key="7">
    <source>
        <dbReference type="ARBA" id="ARBA00023125"/>
    </source>
</evidence>
<keyword evidence="9" id="KW-0804">Transcription</keyword>
<evidence type="ECO:0000313" key="17">
    <source>
        <dbReference type="Proteomes" id="UP000013785"/>
    </source>
</evidence>
<dbReference type="InterPro" id="IPR001867">
    <property type="entry name" value="OmpR/PhoB-type_DNA-bd"/>
</dbReference>
<dbReference type="PANTHER" id="PTHR48111:SF49">
    <property type="entry name" value="HEME RESPONSE REGULATOR HSSR"/>
    <property type="match status" value="1"/>
</dbReference>
<dbReference type="InterPro" id="IPR036388">
    <property type="entry name" value="WH-like_DNA-bd_sf"/>
</dbReference>
<evidence type="ECO:0000313" key="16">
    <source>
        <dbReference type="EMBL" id="EOL45557.1"/>
    </source>
</evidence>
<dbReference type="SMART" id="SM00448">
    <property type="entry name" value="REC"/>
    <property type="match status" value="1"/>
</dbReference>
<protein>
    <recommendedName>
        <fullName evidence="11">Heme response regulator HssR</fullName>
    </recommendedName>
</protein>
<evidence type="ECO:0000256" key="12">
    <source>
        <dbReference type="PROSITE-ProRule" id="PRU00169"/>
    </source>
</evidence>
<dbReference type="PROSITE" id="PS50110">
    <property type="entry name" value="RESPONSE_REGULATORY"/>
    <property type="match status" value="1"/>
</dbReference>
<feature type="domain" description="OmpR/PhoB-type" evidence="15">
    <location>
        <begin position="125"/>
        <end position="222"/>
    </location>
</feature>
<dbReference type="STRING" id="154621.RV11_GL000003"/>
<organism evidence="16 17">
    <name type="scientific">Enterococcus phoeniculicola ATCC BAA-412</name>
    <dbReference type="NCBI Taxonomy" id="1158610"/>
    <lineage>
        <taxon>Bacteria</taxon>
        <taxon>Bacillati</taxon>
        <taxon>Bacillota</taxon>
        <taxon>Bacilli</taxon>
        <taxon>Lactobacillales</taxon>
        <taxon>Enterococcaceae</taxon>
        <taxon>Enterococcus</taxon>
    </lineage>
</organism>
<comment type="caution">
    <text evidence="16">The sequence shown here is derived from an EMBL/GenBank/DDBJ whole genome shotgun (WGS) entry which is preliminary data.</text>
</comment>
<dbReference type="PATRIC" id="fig|1158610.3.peg.1430"/>
<dbReference type="AlphaFoldDB" id="R3WDN8"/>
<keyword evidence="3 12" id="KW-0597">Phosphoprotein</keyword>
<gene>
    <name evidence="16" type="ORF">UC3_01447</name>
</gene>
<dbReference type="InterPro" id="IPR039420">
    <property type="entry name" value="WalR-like"/>
</dbReference>
<dbReference type="InterPro" id="IPR001789">
    <property type="entry name" value="Sig_transdc_resp-reg_receiver"/>
</dbReference>
<evidence type="ECO:0000256" key="4">
    <source>
        <dbReference type="ARBA" id="ARBA00023012"/>
    </source>
</evidence>
<dbReference type="PANTHER" id="PTHR48111">
    <property type="entry name" value="REGULATOR OF RPOS"/>
    <property type="match status" value="1"/>
</dbReference>
<dbReference type="CDD" id="cd00383">
    <property type="entry name" value="trans_reg_C"/>
    <property type="match status" value="1"/>
</dbReference>
<evidence type="ECO:0000259" key="14">
    <source>
        <dbReference type="PROSITE" id="PS50110"/>
    </source>
</evidence>
<sequence length="226" mass="26464">MNTILIIEDDKHLLRLYASVLNKAHFKTIEALNGEEAFDILDKQYVDLIITDVMMPEMDGFEFSKLLRETGNKTPILMITAKNTFEDKKRGFKLGIDDYMVKPIDVKEMVLRVEALLRRAKSFYAQELVVNTTSLNQEELTVTQNEQITVVPQKEFQLLYKLLSYPNKIFTRQQLMDTIWGLETDTEERTIDVHIKRLRTRFEKNTDFQIVTVRGLGYKAVITYEK</sequence>
<dbReference type="Gene3D" id="1.10.10.10">
    <property type="entry name" value="Winged helix-like DNA-binding domain superfamily/Winged helix DNA-binding domain"/>
    <property type="match status" value="1"/>
</dbReference>
<dbReference type="SMART" id="SM00862">
    <property type="entry name" value="Trans_reg_C"/>
    <property type="match status" value="1"/>
</dbReference>
<keyword evidence="2" id="KW-0963">Cytoplasm</keyword>
<comment type="function">
    <text evidence="10">Member of the two-component regulatory system HssS/HssR involved in intracellular heme homeostasis and tempering of staphylococcal virulence. Phosphorylated HssR binds to a direct repeat sequence within hrtAB promoter and activates the expression of hrtAB, an efflux pump, in response to extracellular heme, hemin, hemoglobin or blood.</text>
</comment>
<dbReference type="SUPFAM" id="SSF52172">
    <property type="entry name" value="CheY-like"/>
    <property type="match status" value="1"/>
</dbReference>
<evidence type="ECO:0000256" key="10">
    <source>
        <dbReference type="ARBA" id="ARBA00037471"/>
    </source>
</evidence>